<organism evidence="2 3">
    <name type="scientific">Hymenoscyphus albidus</name>
    <dbReference type="NCBI Taxonomy" id="595503"/>
    <lineage>
        <taxon>Eukaryota</taxon>
        <taxon>Fungi</taxon>
        <taxon>Dikarya</taxon>
        <taxon>Ascomycota</taxon>
        <taxon>Pezizomycotina</taxon>
        <taxon>Leotiomycetes</taxon>
        <taxon>Helotiales</taxon>
        <taxon>Helotiaceae</taxon>
        <taxon>Hymenoscyphus</taxon>
    </lineage>
</organism>
<dbReference type="EMBL" id="CAJVRM010000285">
    <property type="protein sequence ID" value="CAG8978885.1"/>
    <property type="molecule type" value="Genomic_DNA"/>
</dbReference>
<comment type="caution">
    <text evidence="2">The sequence shown here is derived from an EMBL/GenBank/DDBJ whole genome shotgun (WGS) entry which is preliminary data.</text>
</comment>
<evidence type="ECO:0000313" key="2">
    <source>
        <dbReference type="EMBL" id="CAG8978885.1"/>
    </source>
</evidence>
<proteinExistence type="predicted"/>
<evidence type="ECO:0000256" key="1">
    <source>
        <dbReference type="SAM" id="MobiDB-lite"/>
    </source>
</evidence>
<dbReference type="OrthoDB" id="527344at2759"/>
<evidence type="ECO:0000313" key="3">
    <source>
        <dbReference type="Proteomes" id="UP000701801"/>
    </source>
</evidence>
<keyword evidence="3" id="KW-1185">Reference proteome</keyword>
<reference evidence="2" key="1">
    <citation type="submission" date="2021-07" db="EMBL/GenBank/DDBJ databases">
        <authorList>
            <person name="Durling M."/>
        </authorList>
    </citation>
    <scope>NUCLEOTIDE SEQUENCE</scope>
</reference>
<dbReference type="Proteomes" id="UP000701801">
    <property type="component" value="Unassembled WGS sequence"/>
</dbReference>
<gene>
    <name evidence="2" type="ORF">HYALB_00005222</name>
</gene>
<feature type="region of interest" description="Disordered" evidence="1">
    <location>
        <begin position="118"/>
        <end position="141"/>
    </location>
</feature>
<dbReference type="AlphaFoldDB" id="A0A9N9Q408"/>
<sequence>MARDQEVSKFHGLRSRLQQFPSFGAATVPTKLLNHQRHTFASRRRRCSFGKSFTEVEVEQSPSRPRPIFKFGTMRSSNTSSGSCTTTNEKPSFSTLQARLQRRLNLADPLYTYPHLQDRQVSSSSSGTVKHSPQLQSPPFLQRAPLFTPTQLFLATRVPASCLEEDDFA</sequence>
<feature type="compositionally biased region" description="Polar residues" evidence="1">
    <location>
        <begin position="127"/>
        <end position="139"/>
    </location>
</feature>
<accession>A0A9N9Q408</accession>
<protein>
    <submittedName>
        <fullName evidence="2">Uncharacterized protein</fullName>
    </submittedName>
</protein>
<name>A0A9N9Q408_9HELO</name>